<keyword evidence="3" id="KW-1185">Reference proteome</keyword>
<evidence type="ECO:0000256" key="1">
    <source>
        <dbReference type="SAM" id="MobiDB-lite"/>
    </source>
</evidence>
<sequence length="147" mass="15701">MTTASTAQNRLAFQQTLQHQPSRTTLKMTATANDETLTGSKPCAITTGKGQPGRQLPTLYSSPSSPRPMPGRGCARAEKVENSDHDLELLEAPESRHQVLSSAATTANVTIRTTFPPASRSSRSGAFNVTTSGLRMGLSSDICYPLH</sequence>
<evidence type="ECO:0000313" key="2">
    <source>
        <dbReference type="EMBL" id="CAD6930643.1"/>
    </source>
</evidence>
<dbReference type="Proteomes" id="UP000836402">
    <property type="component" value="Unassembled WGS sequence"/>
</dbReference>
<feature type="region of interest" description="Disordered" evidence="1">
    <location>
        <begin position="33"/>
        <end position="83"/>
    </location>
</feature>
<protein>
    <submittedName>
        <fullName evidence="2">Uncharacterized protein</fullName>
    </submittedName>
</protein>
<evidence type="ECO:0000313" key="3">
    <source>
        <dbReference type="Proteomes" id="UP000836402"/>
    </source>
</evidence>
<gene>
    <name evidence="2" type="ORF">JKIAZH3_G6580</name>
</gene>
<dbReference type="EMBL" id="CAJHJG010003370">
    <property type="protein sequence ID" value="CAD6930643.1"/>
    <property type="molecule type" value="Genomic_DNA"/>
</dbReference>
<accession>A0ABN7IYT4</accession>
<proteinExistence type="predicted"/>
<name>A0ABN7IYT4_9BASI</name>
<organism evidence="2 3">
    <name type="scientific">Tilletia caries</name>
    <name type="common">wheat bunt fungus</name>
    <dbReference type="NCBI Taxonomy" id="13290"/>
    <lineage>
        <taxon>Eukaryota</taxon>
        <taxon>Fungi</taxon>
        <taxon>Dikarya</taxon>
        <taxon>Basidiomycota</taxon>
        <taxon>Ustilaginomycotina</taxon>
        <taxon>Exobasidiomycetes</taxon>
        <taxon>Tilletiales</taxon>
        <taxon>Tilletiaceae</taxon>
        <taxon>Tilletia</taxon>
    </lineage>
</organism>
<reference evidence="2" key="1">
    <citation type="submission" date="2020-10" db="EMBL/GenBank/DDBJ databases">
        <authorList>
            <person name="Sedaghatjoo S."/>
        </authorList>
    </citation>
    <scope>NUCLEOTIDE SEQUENCE</scope>
    <source>
        <strain evidence="2">AZH3</strain>
    </source>
</reference>
<comment type="caution">
    <text evidence="2">The sequence shown here is derived from an EMBL/GenBank/DDBJ whole genome shotgun (WGS) entry which is preliminary data.</text>
</comment>